<organism evidence="2 3">
    <name type="scientific">Rangifer tarandus platyrhynchus</name>
    <name type="common">Svalbard reindeer</name>
    <dbReference type="NCBI Taxonomy" id="3082113"/>
    <lineage>
        <taxon>Eukaryota</taxon>
        <taxon>Metazoa</taxon>
        <taxon>Chordata</taxon>
        <taxon>Craniata</taxon>
        <taxon>Vertebrata</taxon>
        <taxon>Euteleostomi</taxon>
        <taxon>Mammalia</taxon>
        <taxon>Eutheria</taxon>
        <taxon>Laurasiatheria</taxon>
        <taxon>Artiodactyla</taxon>
        <taxon>Ruminantia</taxon>
        <taxon>Pecora</taxon>
        <taxon>Cervidae</taxon>
        <taxon>Odocoileinae</taxon>
        <taxon>Rangifer</taxon>
    </lineage>
</organism>
<dbReference type="Proteomes" id="UP001176941">
    <property type="component" value="Chromosome 3"/>
</dbReference>
<accession>A0ABN8ZD75</accession>
<name>A0ABN8ZD75_RANTA</name>
<evidence type="ECO:0000313" key="2">
    <source>
        <dbReference type="EMBL" id="CAI9169814.1"/>
    </source>
</evidence>
<protein>
    <submittedName>
        <fullName evidence="2">Uncharacterized protein</fullName>
    </submittedName>
</protein>
<evidence type="ECO:0000256" key="1">
    <source>
        <dbReference type="SAM" id="MobiDB-lite"/>
    </source>
</evidence>
<keyword evidence="3" id="KW-1185">Reference proteome</keyword>
<sequence>MTFPLSPPALIPSRPSMSGPSFHTFRFEMAQPFFLSPTLVAGMAVSCPGLPSLACTPAPGPLLPTTAPSPSDALKARPQTLPARASQMLSSGSLTQDQMALAWGLGPSTQGPRLWGQ</sequence>
<evidence type="ECO:0000313" key="3">
    <source>
        <dbReference type="Proteomes" id="UP001176941"/>
    </source>
</evidence>
<feature type="region of interest" description="Disordered" evidence="1">
    <location>
        <begin position="61"/>
        <end position="92"/>
    </location>
</feature>
<gene>
    <name evidence="2" type="ORF">MRATA1EN1_LOCUS18776</name>
</gene>
<feature type="compositionally biased region" description="Low complexity" evidence="1">
    <location>
        <begin position="61"/>
        <end position="70"/>
    </location>
</feature>
<proteinExistence type="predicted"/>
<dbReference type="EMBL" id="OX459939">
    <property type="protein sequence ID" value="CAI9169814.1"/>
    <property type="molecule type" value="Genomic_DNA"/>
</dbReference>
<reference evidence="2" key="1">
    <citation type="submission" date="2023-04" db="EMBL/GenBank/DDBJ databases">
        <authorList>
            <consortium name="ELIXIR-Norway"/>
        </authorList>
    </citation>
    <scope>NUCLEOTIDE SEQUENCE [LARGE SCALE GENOMIC DNA]</scope>
</reference>